<proteinExistence type="inferred from homology"/>
<dbReference type="InterPro" id="IPR006114">
    <property type="entry name" value="6PGDH_C"/>
</dbReference>
<dbReference type="Pfam" id="PF03446">
    <property type="entry name" value="NAD_binding_2"/>
    <property type="match status" value="1"/>
</dbReference>
<evidence type="ECO:0000256" key="3">
    <source>
        <dbReference type="ARBA" id="ARBA00008419"/>
    </source>
</evidence>
<protein>
    <recommendedName>
        <fullName evidence="6 11">6-phosphogluconate dehydrogenase, decarboxylating</fullName>
        <ecNumber evidence="5 11">1.1.1.44</ecNumber>
    </recommendedName>
</protein>
<dbReference type="Pfam" id="PF00393">
    <property type="entry name" value="6PGD"/>
    <property type="match status" value="1"/>
</dbReference>
<keyword evidence="11 12" id="KW-0521">NADP</keyword>
<dbReference type="InterPro" id="IPR006183">
    <property type="entry name" value="Pgluconate_DH"/>
</dbReference>
<organism evidence="14 15">
    <name type="scientific">Paludisphaera mucosa</name>
    <dbReference type="NCBI Taxonomy" id="3030827"/>
    <lineage>
        <taxon>Bacteria</taxon>
        <taxon>Pseudomonadati</taxon>
        <taxon>Planctomycetota</taxon>
        <taxon>Planctomycetia</taxon>
        <taxon>Isosphaerales</taxon>
        <taxon>Isosphaeraceae</taxon>
        <taxon>Paludisphaera</taxon>
    </lineage>
</organism>
<dbReference type="SUPFAM" id="SSF51735">
    <property type="entry name" value="NAD(P)-binding Rossmann-fold domains"/>
    <property type="match status" value="1"/>
</dbReference>
<accession>A0ABT6F610</accession>
<name>A0ABT6F610_9BACT</name>
<evidence type="ECO:0000256" key="9">
    <source>
        <dbReference type="ARBA" id="ARBA00023126"/>
    </source>
</evidence>
<feature type="domain" description="6-phosphogluconate dehydrogenase C-terminal" evidence="13">
    <location>
        <begin position="184"/>
        <end position="475"/>
    </location>
</feature>
<comment type="catalytic activity">
    <reaction evidence="10 11 12">
        <text>6-phospho-D-gluconate + NADP(+) = D-ribulose 5-phosphate + CO2 + NADPH</text>
        <dbReference type="Rhea" id="RHEA:10116"/>
        <dbReference type="ChEBI" id="CHEBI:16526"/>
        <dbReference type="ChEBI" id="CHEBI:57783"/>
        <dbReference type="ChEBI" id="CHEBI:58121"/>
        <dbReference type="ChEBI" id="CHEBI:58349"/>
        <dbReference type="ChEBI" id="CHEBI:58759"/>
        <dbReference type="EC" id="1.1.1.44"/>
    </reaction>
</comment>
<dbReference type="SUPFAM" id="SSF48179">
    <property type="entry name" value="6-phosphogluconate dehydrogenase C-terminal domain-like"/>
    <property type="match status" value="1"/>
</dbReference>
<dbReference type="PIRSF" id="PIRSF000109">
    <property type="entry name" value="6PGD"/>
    <property type="match status" value="1"/>
</dbReference>
<comment type="pathway">
    <text evidence="2 11 12">Carbohydrate degradation; pentose phosphate pathway; D-ribulose 5-phosphate from D-glucose 6-phosphate (oxidative stage): step 3/3.</text>
</comment>
<dbReference type="NCBIfam" id="NF006765">
    <property type="entry name" value="PRK09287.1"/>
    <property type="match status" value="1"/>
</dbReference>
<dbReference type="SMART" id="SM01350">
    <property type="entry name" value="6PGD"/>
    <property type="match status" value="1"/>
</dbReference>
<evidence type="ECO:0000256" key="12">
    <source>
        <dbReference type="RuleBase" id="RU000485"/>
    </source>
</evidence>
<comment type="similarity">
    <text evidence="3 11 12">Belongs to the 6-phosphogluconate dehydrogenase family.</text>
</comment>
<gene>
    <name evidence="14" type="primary">gnd</name>
    <name evidence="14" type="ORF">PZE19_04490</name>
</gene>
<evidence type="ECO:0000256" key="6">
    <source>
        <dbReference type="ARBA" id="ARBA00018193"/>
    </source>
</evidence>
<reference evidence="14 15" key="1">
    <citation type="submission" date="2023-03" db="EMBL/GenBank/DDBJ databases">
        <title>Paludisphaera mucosa sp. nov. a novel planctomycete from northern fen.</title>
        <authorList>
            <person name="Ivanova A."/>
        </authorList>
    </citation>
    <scope>NUCLEOTIDE SEQUENCE [LARGE SCALE GENOMIC DNA]</scope>
    <source>
        <strain evidence="14 15">Pla2</strain>
    </source>
</reference>
<evidence type="ECO:0000313" key="14">
    <source>
        <dbReference type="EMBL" id="MDG3003015.1"/>
    </source>
</evidence>
<comment type="subunit">
    <text evidence="4 11">Homodimer.</text>
</comment>
<dbReference type="Gene3D" id="3.40.50.720">
    <property type="entry name" value="NAD(P)-binding Rossmann-like Domain"/>
    <property type="match status" value="1"/>
</dbReference>
<dbReference type="InterPro" id="IPR013328">
    <property type="entry name" value="6PGD_dom2"/>
</dbReference>
<keyword evidence="15" id="KW-1185">Reference proteome</keyword>
<dbReference type="PANTHER" id="PTHR11811">
    <property type="entry name" value="6-PHOSPHOGLUCONATE DEHYDROGENASE"/>
    <property type="match status" value="1"/>
</dbReference>
<evidence type="ECO:0000256" key="5">
    <source>
        <dbReference type="ARBA" id="ARBA00013011"/>
    </source>
</evidence>
<dbReference type="PROSITE" id="PS00461">
    <property type="entry name" value="6PGD"/>
    <property type="match status" value="1"/>
</dbReference>
<dbReference type="NCBIfam" id="TIGR00873">
    <property type="entry name" value="gnd"/>
    <property type="match status" value="1"/>
</dbReference>
<dbReference type="InterPro" id="IPR006115">
    <property type="entry name" value="6PGDH_NADP-bd"/>
</dbReference>
<dbReference type="Proteomes" id="UP001216907">
    <property type="component" value="Unassembled WGS sequence"/>
</dbReference>
<dbReference type="RefSeq" id="WP_277859373.1">
    <property type="nucleotide sequence ID" value="NZ_JARRAG010000001.1"/>
</dbReference>
<dbReference type="Gene3D" id="1.10.1040.10">
    <property type="entry name" value="N-(1-d-carboxylethyl)-l-norvaline Dehydrogenase, domain 2"/>
    <property type="match status" value="1"/>
</dbReference>
<evidence type="ECO:0000256" key="11">
    <source>
        <dbReference type="PIRNR" id="PIRNR000109"/>
    </source>
</evidence>
<dbReference type="InterPro" id="IPR036291">
    <property type="entry name" value="NAD(P)-bd_dom_sf"/>
</dbReference>
<dbReference type="InterPro" id="IPR008927">
    <property type="entry name" value="6-PGluconate_DH-like_C_sf"/>
</dbReference>
<dbReference type="InterPro" id="IPR006113">
    <property type="entry name" value="6PGDH_Gnd/GntZ"/>
</dbReference>
<keyword evidence="7 11" id="KW-0560">Oxidoreductase</keyword>
<evidence type="ECO:0000256" key="2">
    <source>
        <dbReference type="ARBA" id="ARBA00004874"/>
    </source>
</evidence>
<dbReference type="InterPro" id="IPR006184">
    <property type="entry name" value="6PGdom_BS"/>
</dbReference>
<dbReference type="PRINTS" id="PR00076">
    <property type="entry name" value="6PGDHDRGNASE"/>
</dbReference>
<evidence type="ECO:0000256" key="4">
    <source>
        <dbReference type="ARBA" id="ARBA00011738"/>
    </source>
</evidence>
<evidence type="ECO:0000256" key="8">
    <source>
        <dbReference type="ARBA" id="ARBA00023064"/>
    </source>
</evidence>
<keyword evidence="9 11" id="KW-0570">Pentose shunt</keyword>
<dbReference type="GO" id="GO:0004616">
    <property type="term" value="F:phosphogluconate dehydrogenase (decarboxylating) activity"/>
    <property type="evidence" value="ECO:0007669"/>
    <property type="project" value="UniProtKB-EC"/>
</dbReference>
<dbReference type="Gene3D" id="1.20.5.320">
    <property type="entry name" value="6-Phosphogluconate Dehydrogenase, domain 3"/>
    <property type="match status" value="1"/>
</dbReference>
<dbReference type="EC" id="1.1.1.44" evidence="5 11"/>
<sequence length="488" mass="53085">MAAIQPTADIGLVGLAVMGENLVLNMANHGYTVAVFNRTTSKVDAFLADRAKDKPILGAHSVEELVANLKRPRKIMIMVKAGAPVDQVIDELVPLLEPGDVLIDGGNSHFPDSTRRTRALKEKGILYVGTGVSGGEEGALKGPSIMPGGNPDAWPLVKPIFQAIAARAPDGTPCCDWVGPEGSGHYVKMVHNGIEYGDMQLICEAYFVMRKLLGMEPAALHDVFDRWNQGPLDSYLVEITRDILAQKDDETGKPMIDVILDTAGQKGTGKWTVISACDLGVPLTLISEAVFARTLSSQKDERVAASKILKVHPTSFNGNRQAMVDDVERALYASKIISYAQGFALMRGMAKESGWEINNGAVAMMWRGGCIIRSAFLGRIKEAFDRDPNLTNLLIDPFFAQEIGRAEEGWRRVCAAAITHGIPVPAMTSALSYFDGYRTAQLPANLLQAQRDFFGAHTYERTDKPRGQYFHTNWTGRGGTTASTTYNA</sequence>
<evidence type="ECO:0000256" key="7">
    <source>
        <dbReference type="ARBA" id="ARBA00023002"/>
    </source>
</evidence>
<evidence type="ECO:0000313" key="15">
    <source>
        <dbReference type="Proteomes" id="UP001216907"/>
    </source>
</evidence>
<evidence type="ECO:0000259" key="13">
    <source>
        <dbReference type="SMART" id="SM01350"/>
    </source>
</evidence>
<evidence type="ECO:0000256" key="1">
    <source>
        <dbReference type="ARBA" id="ARBA00002526"/>
    </source>
</evidence>
<evidence type="ECO:0000256" key="10">
    <source>
        <dbReference type="ARBA" id="ARBA00048640"/>
    </source>
</evidence>
<comment type="function">
    <text evidence="1 11">Catalyzes the oxidative decarboxylation of 6-phosphogluconate to ribulose 5-phosphate and CO(2), with concomitant reduction of NADP to NADPH.</text>
</comment>
<keyword evidence="8 12" id="KW-0311">Gluconate utilization</keyword>
<dbReference type="EMBL" id="JARRAG010000001">
    <property type="protein sequence ID" value="MDG3003015.1"/>
    <property type="molecule type" value="Genomic_DNA"/>
</dbReference>
<comment type="caution">
    <text evidence="14">The sequence shown here is derived from an EMBL/GenBank/DDBJ whole genome shotgun (WGS) entry which is preliminary data.</text>
</comment>